<dbReference type="SUPFAM" id="SSF53448">
    <property type="entry name" value="Nucleotide-diphospho-sugar transferases"/>
    <property type="match status" value="1"/>
</dbReference>
<dbReference type="EC" id="2.4.1.-" evidence="5"/>
<proteinExistence type="inferred from homology"/>
<keyword evidence="3 5" id="KW-0333">Golgi apparatus</keyword>
<keyword evidence="5" id="KW-0808">Transferase</keyword>
<evidence type="ECO:0000256" key="2">
    <source>
        <dbReference type="ARBA" id="ARBA00022734"/>
    </source>
</evidence>
<evidence type="ECO:0000256" key="5">
    <source>
        <dbReference type="RuleBase" id="RU361242"/>
    </source>
</evidence>
<keyword evidence="5" id="KW-1133">Transmembrane helix</keyword>
<comment type="caution">
    <text evidence="7">The sequence shown here is derived from an EMBL/GenBank/DDBJ whole genome shotgun (WGS) entry which is preliminary data.</text>
</comment>
<name>A0AAW1ABJ7_9HYME</name>
<dbReference type="Gene3D" id="2.80.10.50">
    <property type="match status" value="1"/>
</dbReference>
<accession>A0AAW1ABJ7</accession>
<evidence type="ECO:0000256" key="1">
    <source>
        <dbReference type="ARBA" id="ARBA00004323"/>
    </source>
</evidence>
<keyword evidence="5" id="KW-0464">Manganese</keyword>
<dbReference type="Proteomes" id="UP001432146">
    <property type="component" value="Unassembled WGS sequence"/>
</dbReference>
<feature type="transmembrane region" description="Helical" evidence="5">
    <location>
        <begin position="12"/>
        <end position="30"/>
    </location>
</feature>
<dbReference type="Pfam" id="PF00535">
    <property type="entry name" value="Glycos_transf_2"/>
    <property type="match status" value="1"/>
</dbReference>
<dbReference type="PROSITE" id="PS50231">
    <property type="entry name" value="RICIN_B_LECTIN"/>
    <property type="match status" value="1"/>
</dbReference>
<dbReference type="PANTHER" id="PTHR11675:SF118">
    <property type="entry name" value="POLYPEPTIDE N-ACETYLGALACTOSAMINYLTRANSFERASE 3"/>
    <property type="match status" value="1"/>
</dbReference>
<dbReference type="GO" id="GO:0006493">
    <property type="term" value="P:protein O-linked glycosylation"/>
    <property type="evidence" value="ECO:0007669"/>
    <property type="project" value="TreeGrafter"/>
</dbReference>
<keyword evidence="5" id="KW-0472">Membrane</keyword>
<dbReference type="InterPro" id="IPR000772">
    <property type="entry name" value="Ricin_B_lectin"/>
</dbReference>
<keyword evidence="8" id="KW-1185">Reference proteome</keyword>
<evidence type="ECO:0000256" key="4">
    <source>
        <dbReference type="ARBA" id="ARBA00023157"/>
    </source>
</evidence>
<protein>
    <recommendedName>
        <fullName evidence="5">Polypeptide N-acetylgalactosaminyltransferase</fullName>
        <ecNumber evidence="5">2.4.1.-</ecNumber>
    </recommendedName>
    <alternativeName>
        <fullName evidence="5">Protein-UDP acetylgalactosaminyltransferase</fullName>
    </alternativeName>
</protein>
<keyword evidence="5" id="KW-0812">Transmembrane</keyword>
<comment type="pathway">
    <text evidence="5">Protein modification; protein glycosylation.</text>
</comment>
<dbReference type="GO" id="GO:0030246">
    <property type="term" value="F:carbohydrate binding"/>
    <property type="evidence" value="ECO:0007669"/>
    <property type="project" value="UniProtKB-KW"/>
</dbReference>
<dbReference type="Gene3D" id="1.10.8.460">
    <property type="entry name" value="ppGaNTase-T1 linker domain-like"/>
    <property type="match status" value="1"/>
</dbReference>
<comment type="subcellular location">
    <subcellularLocation>
        <location evidence="1 5">Golgi apparatus membrane</location>
        <topology evidence="1 5">Single-pass type II membrane protein</topology>
    </subcellularLocation>
</comment>
<evidence type="ECO:0000256" key="3">
    <source>
        <dbReference type="ARBA" id="ARBA00023034"/>
    </source>
</evidence>
<keyword evidence="4 5" id="KW-1015">Disulfide bond</keyword>
<evidence type="ECO:0000313" key="7">
    <source>
        <dbReference type="EMBL" id="KAK9306238.1"/>
    </source>
</evidence>
<dbReference type="SUPFAM" id="SSF50370">
    <property type="entry name" value="Ricin B-like lectins"/>
    <property type="match status" value="1"/>
</dbReference>
<reference evidence="7 8" key="1">
    <citation type="submission" date="2024-05" db="EMBL/GenBank/DDBJ databases">
        <title>The nuclear and mitochondrial genome assemblies of Tetragonisca angustula (Apidae: Meliponini), a tiny yet remarkable pollinator in the Neotropics.</title>
        <authorList>
            <person name="Ferrari R."/>
            <person name="Ricardo P.C."/>
            <person name="Dias F.C."/>
            <person name="Araujo N.S."/>
            <person name="Soares D.O."/>
            <person name="Zhou Q.-S."/>
            <person name="Zhu C.-D."/>
            <person name="Coutinho L."/>
            <person name="Airas M.C."/>
            <person name="Batista T.M."/>
        </authorList>
    </citation>
    <scope>NUCLEOTIDE SEQUENCE [LARGE SCALE GENOMIC DNA]</scope>
    <source>
        <strain evidence="7">ASF017062</strain>
        <tissue evidence="7">Abdomen</tissue>
    </source>
</reference>
<dbReference type="GO" id="GO:0000139">
    <property type="term" value="C:Golgi membrane"/>
    <property type="evidence" value="ECO:0007669"/>
    <property type="project" value="UniProtKB-SubCell"/>
</dbReference>
<gene>
    <name evidence="7" type="ORF">QLX08_002976</name>
</gene>
<evidence type="ECO:0000259" key="6">
    <source>
        <dbReference type="SMART" id="SM00458"/>
    </source>
</evidence>
<keyword evidence="2 5" id="KW-0430">Lectin</keyword>
<dbReference type="Pfam" id="PF00652">
    <property type="entry name" value="Ricin_B_lectin"/>
    <property type="match status" value="1"/>
</dbReference>
<dbReference type="EMBL" id="JAWNGG020000042">
    <property type="protein sequence ID" value="KAK9306238.1"/>
    <property type="molecule type" value="Genomic_DNA"/>
</dbReference>
<organism evidence="7 8">
    <name type="scientific">Tetragonisca angustula</name>
    <dbReference type="NCBI Taxonomy" id="166442"/>
    <lineage>
        <taxon>Eukaryota</taxon>
        <taxon>Metazoa</taxon>
        <taxon>Ecdysozoa</taxon>
        <taxon>Arthropoda</taxon>
        <taxon>Hexapoda</taxon>
        <taxon>Insecta</taxon>
        <taxon>Pterygota</taxon>
        <taxon>Neoptera</taxon>
        <taxon>Endopterygota</taxon>
        <taxon>Hymenoptera</taxon>
        <taxon>Apocrita</taxon>
        <taxon>Aculeata</taxon>
        <taxon>Apoidea</taxon>
        <taxon>Anthophila</taxon>
        <taxon>Apidae</taxon>
        <taxon>Tetragonisca</taxon>
    </lineage>
</organism>
<dbReference type="SMART" id="SM00458">
    <property type="entry name" value="RICIN"/>
    <property type="match status" value="1"/>
</dbReference>
<dbReference type="AlphaFoldDB" id="A0AAW1ABJ7"/>
<dbReference type="InterPro" id="IPR035992">
    <property type="entry name" value="Ricin_B-like_lectins"/>
</dbReference>
<keyword evidence="5" id="KW-0328">Glycosyltransferase</keyword>
<dbReference type="InterPro" id="IPR029044">
    <property type="entry name" value="Nucleotide-diphossugar_trans"/>
</dbReference>
<sequence>MWPRLRKSCRTWSIILLITLLIGILIVWSWKKREDENSSNDYVSLRLLNNQRDYIDRKGVHVVVGHYIGDSVDPMKAPNITKDLINKNMFNPRPFEGKDGNPVLVPAKDFYKMQQLFQINRFNLMASDRIPLNRSLPDVRRKRCITRYTNVGNLPRTSIIIVFHNEAWSTLLRTVYSVINRSPRHLLEEIILVDDNSDRDFLKDTLDEHVKNLKVPTKVLRSRIRIGLVNARLLGANHAKGEVLTFLDAHCECTVGWLEPLLEAVAKNKTRVVSPVIDIINDDTFSYTRSFELHWGAFNWDLHFRWLTLNGRLLKERRENIVEPFRTPAMAGGLFSMNRDYFFELGGVGEILYGNLARVALVWMDEWAEFYFKFNAEAARLRDKQPIRARLELRKKLQCKNFEWYLDNVWPEHFFPKDDRFFGRILHISSNKCIMRPTAKRTYSQPSGYAILEICLPRPILSQMFVMTTDGIIMTDESVCLDAPDHDTQHKTPKVKIMACSGHNRQKWRYDEQSKIFTHISSGMCLQSNNDEGPVIAACTESIDQKWLLESIPWK</sequence>
<dbReference type="GO" id="GO:0004653">
    <property type="term" value="F:polypeptide N-acetylgalactosaminyltransferase activity"/>
    <property type="evidence" value="ECO:0007669"/>
    <property type="project" value="TreeGrafter"/>
</dbReference>
<feature type="domain" description="Ricin B lectin" evidence="6">
    <location>
        <begin position="422"/>
        <end position="550"/>
    </location>
</feature>
<dbReference type="PANTHER" id="PTHR11675">
    <property type="entry name" value="N-ACETYLGALACTOSAMINYLTRANSFERASE"/>
    <property type="match status" value="1"/>
</dbReference>
<evidence type="ECO:0000313" key="8">
    <source>
        <dbReference type="Proteomes" id="UP001432146"/>
    </source>
</evidence>
<comment type="similarity">
    <text evidence="5">Belongs to the glycosyltransferase 2 family. GalNAc-T subfamily.</text>
</comment>
<dbReference type="InterPro" id="IPR001173">
    <property type="entry name" value="Glyco_trans_2-like"/>
</dbReference>
<dbReference type="Gene3D" id="3.90.550.10">
    <property type="entry name" value="Spore Coat Polysaccharide Biosynthesis Protein SpsA, Chain A"/>
    <property type="match status" value="1"/>
</dbReference>
<comment type="cofactor">
    <cofactor evidence="5">
        <name>Mn(2+)</name>
        <dbReference type="ChEBI" id="CHEBI:29035"/>
    </cofactor>
</comment>